<reference evidence="1" key="2">
    <citation type="submission" date="2021-04" db="EMBL/GenBank/DDBJ databases">
        <authorList>
            <person name="Gilroy R."/>
        </authorList>
    </citation>
    <scope>NUCLEOTIDE SEQUENCE</scope>
    <source>
        <strain evidence="1">CHK160-9182</strain>
    </source>
</reference>
<name>A0A9D1Q6B8_9GAMM</name>
<dbReference type="EMBL" id="DXHP01000130">
    <property type="protein sequence ID" value="HIW06854.1"/>
    <property type="molecule type" value="Genomic_DNA"/>
</dbReference>
<organism evidence="1 2">
    <name type="scientific">Candidatus Ignatzschineria merdigallinarum</name>
    <dbReference type="NCBI Taxonomy" id="2838621"/>
    <lineage>
        <taxon>Bacteria</taxon>
        <taxon>Pseudomonadati</taxon>
        <taxon>Pseudomonadota</taxon>
        <taxon>Gammaproteobacteria</taxon>
        <taxon>Cardiobacteriales</taxon>
        <taxon>Ignatzschineriaceae</taxon>
        <taxon>Ignatzschineria</taxon>
    </lineage>
</organism>
<proteinExistence type="predicted"/>
<dbReference type="AlphaFoldDB" id="A0A9D1Q6B8"/>
<reference evidence="1" key="1">
    <citation type="journal article" date="2021" name="PeerJ">
        <title>Extensive microbial diversity within the chicken gut microbiome revealed by metagenomics and culture.</title>
        <authorList>
            <person name="Gilroy R."/>
            <person name="Ravi A."/>
            <person name="Getino M."/>
            <person name="Pursley I."/>
            <person name="Horton D.L."/>
            <person name="Alikhan N.F."/>
            <person name="Baker D."/>
            <person name="Gharbi K."/>
            <person name="Hall N."/>
            <person name="Watson M."/>
            <person name="Adriaenssens E.M."/>
            <person name="Foster-Nyarko E."/>
            <person name="Jarju S."/>
            <person name="Secka A."/>
            <person name="Antonio M."/>
            <person name="Oren A."/>
            <person name="Chaudhuri R.R."/>
            <person name="La Ragione R."/>
            <person name="Hildebrand F."/>
            <person name="Pallen M.J."/>
        </authorList>
    </citation>
    <scope>NUCLEOTIDE SEQUENCE</scope>
    <source>
        <strain evidence="1">CHK160-9182</strain>
    </source>
</reference>
<evidence type="ECO:0000313" key="1">
    <source>
        <dbReference type="EMBL" id="HIW06854.1"/>
    </source>
</evidence>
<dbReference type="Proteomes" id="UP000823934">
    <property type="component" value="Unassembled WGS sequence"/>
</dbReference>
<sequence>MIKTLESKIIAEYQVDTDTFMIELHHHKFFNKTKFLELLDCCEKLIELYRIQKSKNYVEIAHSIIFLMQWVLLENVYHLSHDDLSHIKNYDSLLEEVDMSGVYNSFLNYSIDRIRIISTDIIV</sequence>
<evidence type="ECO:0000313" key="2">
    <source>
        <dbReference type="Proteomes" id="UP000823934"/>
    </source>
</evidence>
<accession>A0A9D1Q6B8</accession>
<protein>
    <submittedName>
        <fullName evidence="1">Uncharacterized protein</fullName>
    </submittedName>
</protein>
<gene>
    <name evidence="1" type="ORF">H9889_05960</name>
</gene>
<comment type="caution">
    <text evidence="1">The sequence shown here is derived from an EMBL/GenBank/DDBJ whole genome shotgun (WGS) entry which is preliminary data.</text>
</comment>